<dbReference type="PANTHER" id="PTHR46536:SF3">
    <property type="entry name" value="ARF7 EFFECTOR PROTEIN C-TERMINAL DOMAIN-CONTAINING PROTEIN"/>
    <property type="match status" value="1"/>
</dbReference>
<dbReference type="Pfam" id="PF14949">
    <property type="entry name" value="ARF7EP_C"/>
    <property type="match status" value="1"/>
</dbReference>
<accession>A0AAN8PVF2</accession>
<organism evidence="2 3">
    <name type="scientific">Patella caerulea</name>
    <name type="common">Rayed Mediterranean limpet</name>
    <dbReference type="NCBI Taxonomy" id="87958"/>
    <lineage>
        <taxon>Eukaryota</taxon>
        <taxon>Metazoa</taxon>
        <taxon>Spiralia</taxon>
        <taxon>Lophotrochozoa</taxon>
        <taxon>Mollusca</taxon>
        <taxon>Gastropoda</taxon>
        <taxon>Patellogastropoda</taxon>
        <taxon>Patelloidea</taxon>
        <taxon>Patellidae</taxon>
        <taxon>Patella</taxon>
    </lineage>
</organism>
<dbReference type="PANTHER" id="PTHR46536">
    <property type="entry name" value="ARL14 EFFECTOR PROTEIN"/>
    <property type="match status" value="1"/>
</dbReference>
<keyword evidence="3" id="KW-1185">Reference proteome</keyword>
<protein>
    <recommendedName>
        <fullName evidence="1">ARF7 effector protein C-terminal domain-containing protein</fullName>
    </recommendedName>
</protein>
<reference evidence="2 3" key="1">
    <citation type="submission" date="2024-01" db="EMBL/GenBank/DDBJ databases">
        <title>The genome of the rayed Mediterranean limpet Patella caerulea (Linnaeus, 1758).</title>
        <authorList>
            <person name="Anh-Thu Weber A."/>
            <person name="Halstead-Nussloch G."/>
        </authorList>
    </citation>
    <scope>NUCLEOTIDE SEQUENCE [LARGE SCALE GENOMIC DNA]</scope>
    <source>
        <strain evidence="2">AATW-2023a</strain>
        <tissue evidence="2">Whole specimen</tissue>
    </source>
</reference>
<proteinExistence type="predicted"/>
<name>A0AAN8PVF2_PATCE</name>
<evidence type="ECO:0000313" key="3">
    <source>
        <dbReference type="Proteomes" id="UP001347796"/>
    </source>
</evidence>
<evidence type="ECO:0000313" key="2">
    <source>
        <dbReference type="EMBL" id="KAK6179906.1"/>
    </source>
</evidence>
<dbReference type="AlphaFoldDB" id="A0AAN8PVF2"/>
<feature type="domain" description="ARF7 effector protein C-terminal" evidence="1">
    <location>
        <begin position="2"/>
        <end position="93"/>
    </location>
</feature>
<dbReference type="EMBL" id="JAZGQO010000008">
    <property type="protein sequence ID" value="KAK6179906.1"/>
    <property type="molecule type" value="Genomic_DNA"/>
</dbReference>
<evidence type="ECO:0000259" key="1">
    <source>
        <dbReference type="Pfam" id="PF14949"/>
    </source>
</evidence>
<comment type="caution">
    <text evidence="2">The sequence shown here is derived from an EMBL/GenBank/DDBJ whole genome shotgun (WGS) entry which is preliminary data.</text>
</comment>
<dbReference type="InterPro" id="IPR029264">
    <property type="entry name" value="ARF7EP_C"/>
</dbReference>
<sequence>MLSFVNPGKFLDDFDPERSTRELRKMQRKLKPSTKPNSLYDEAGRIRETGVDICDCLDHDCPGCHFPCAKCASEKCGTECRCNRKWHYDSIYVEGTEINIKFK</sequence>
<dbReference type="Proteomes" id="UP001347796">
    <property type="component" value="Unassembled WGS sequence"/>
</dbReference>
<gene>
    <name evidence="2" type="ORF">SNE40_012156</name>
</gene>